<reference evidence="1" key="1">
    <citation type="submission" date="2018-05" db="EMBL/GenBank/DDBJ databases">
        <authorList>
            <person name="Lanie J.A."/>
            <person name="Ng W.-L."/>
            <person name="Kazmierczak K.M."/>
            <person name="Andrzejewski T.M."/>
            <person name="Davidsen T.M."/>
            <person name="Wayne K.J."/>
            <person name="Tettelin H."/>
            <person name="Glass J.I."/>
            <person name="Rusch D."/>
            <person name="Podicherti R."/>
            <person name="Tsui H.-C.T."/>
            <person name="Winkler M.E."/>
        </authorList>
    </citation>
    <scope>NUCLEOTIDE SEQUENCE</scope>
</reference>
<organism evidence="1">
    <name type="scientific">marine metagenome</name>
    <dbReference type="NCBI Taxonomy" id="408172"/>
    <lineage>
        <taxon>unclassified sequences</taxon>
        <taxon>metagenomes</taxon>
        <taxon>ecological metagenomes</taxon>
    </lineage>
</organism>
<protein>
    <submittedName>
        <fullName evidence="1">Uncharacterized protein</fullName>
    </submittedName>
</protein>
<name>A0A382G2L6_9ZZZZ</name>
<dbReference type="Gene3D" id="3.40.1500.20">
    <property type="match status" value="1"/>
</dbReference>
<proteinExistence type="predicted"/>
<sequence>TELNDDNIDHCERYLETFINRWFQWLDEAETVPLSERAAQQEYDLKVRELGYRNDPMNILPVEVFGEEEASRMLDLRIGMDQIKSVANRWDQS</sequence>
<evidence type="ECO:0000313" key="1">
    <source>
        <dbReference type="EMBL" id="SVB68854.1"/>
    </source>
</evidence>
<dbReference type="EMBL" id="UINC01052938">
    <property type="protein sequence ID" value="SVB68854.1"/>
    <property type="molecule type" value="Genomic_DNA"/>
</dbReference>
<feature type="non-terminal residue" evidence="1">
    <location>
        <position position="1"/>
    </location>
</feature>
<accession>A0A382G2L6</accession>
<gene>
    <name evidence="1" type="ORF">METZ01_LOCUS221708</name>
</gene>
<dbReference type="AlphaFoldDB" id="A0A382G2L6"/>